<comment type="similarity">
    <text evidence="6">Belongs to the binding-protein-dependent transport system permease family.</text>
</comment>
<keyword evidence="9" id="KW-1185">Reference proteome</keyword>
<name>A0A4S4AZN9_9RHOO</name>
<comment type="caution">
    <text evidence="8">The sequence shown here is derived from an EMBL/GenBank/DDBJ whole genome shotgun (WGS) entry which is preliminary data.</text>
</comment>
<evidence type="ECO:0000256" key="3">
    <source>
        <dbReference type="ARBA" id="ARBA00022692"/>
    </source>
</evidence>
<dbReference type="GO" id="GO:0015416">
    <property type="term" value="F:ABC-type phosphonate transporter activity"/>
    <property type="evidence" value="ECO:0007669"/>
    <property type="project" value="InterPro"/>
</dbReference>
<feature type="transmembrane region" description="Helical" evidence="6">
    <location>
        <begin position="20"/>
        <end position="40"/>
    </location>
</feature>
<evidence type="ECO:0000313" key="8">
    <source>
        <dbReference type="EMBL" id="THF64092.1"/>
    </source>
</evidence>
<keyword evidence="2 6" id="KW-0813">Transport</keyword>
<dbReference type="GO" id="GO:0005886">
    <property type="term" value="C:plasma membrane"/>
    <property type="evidence" value="ECO:0007669"/>
    <property type="project" value="UniProtKB-SubCell"/>
</dbReference>
<evidence type="ECO:0000256" key="5">
    <source>
        <dbReference type="ARBA" id="ARBA00023136"/>
    </source>
</evidence>
<proteinExistence type="inferred from homology"/>
<keyword evidence="5 6" id="KW-0472">Membrane</keyword>
<protein>
    <submittedName>
        <fullName evidence="8">Phosphonate ABC transporter, permease protein PhnE</fullName>
    </submittedName>
</protein>
<evidence type="ECO:0000256" key="2">
    <source>
        <dbReference type="ARBA" id="ARBA00022448"/>
    </source>
</evidence>
<feature type="domain" description="ABC transmembrane type-1" evidence="7">
    <location>
        <begin position="244"/>
        <end position="428"/>
    </location>
</feature>
<feature type="transmembrane region" description="Helical" evidence="6">
    <location>
        <begin position="410"/>
        <end position="431"/>
    </location>
</feature>
<comment type="subcellular location">
    <subcellularLocation>
        <location evidence="1 6">Cell membrane</location>
        <topology evidence="1 6">Multi-pass membrane protein</topology>
    </subcellularLocation>
</comment>
<dbReference type="OrthoDB" id="8557224at2"/>
<dbReference type="InterPro" id="IPR000515">
    <property type="entry name" value="MetI-like"/>
</dbReference>
<dbReference type="NCBIfam" id="TIGR01097">
    <property type="entry name" value="PhnE"/>
    <property type="match status" value="1"/>
</dbReference>
<dbReference type="Gene3D" id="1.10.3720.10">
    <property type="entry name" value="MetI-like"/>
    <property type="match status" value="1"/>
</dbReference>
<keyword evidence="3 6" id="KW-0812">Transmembrane</keyword>
<accession>A0A4S4AZN9</accession>
<sequence length="441" mass="48708">MDPLAARCAAADRLFARRRLLGIGIPALILAYLAYVFFAFDVPGLAARMNPDNARILLADSYSYKTHVTQDTRSGRIVVAVEGDAKGAYPPGMLPDWVDIDGRDARVDLGNGQIAEIADGSVAVTVPGFGEIRAESTLRGIRVQLPEGGDGPRISQSDTLLVVYLDGARLTVTRTRIELFRYFLGWELFWFTLDSPYYGKSLPELLRLALSDERIEPEKSNLRGIFEGFWYNRVWQHGEVAWALFETVLMAFIGTFGAALIVLPLAFLAARGFSPARLARFGLRRVFDFLRGVDGLIWTIVLSRAFGPGPMTGALAILLTEIGTFGKLFSEALENLDEKQQEGVRSTGANALQRCRFGVIPQIMPVLMSQVLYYFESNTRSATIIGAIVGGGIGMFLTQAINSQKDWEKVAYYIVLVVILVMVMDSFSGWLRRKLIRGADA</sequence>
<evidence type="ECO:0000256" key="1">
    <source>
        <dbReference type="ARBA" id="ARBA00004651"/>
    </source>
</evidence>
<keyword evidence="4 6" id="KW-1133">Transmembrane helix</keyword>
<organism evidence="8 9">
    <name type="scientific">Pseudothauera nasutitermitis</name>
    <dbReference type="NCBI Taxonomy" id="2565930"/>
    <lineage>
        <taxon>Bacteria</taxon>
        <taxon>Pseudomonadati</taxon>
        <taxon>Pseudomonadota</taxon>
        <taxon>Betaproteobacteria</taxon>
        <taxon>Rhodocyclales</taxon>
        <taxon>Zoogloeaceae</taxon>
        <taxon>Pseudothauera</taxon>
    </lineage>
</organism>
<feature type="transmembrane region" description="Helical" evidence="6">
    <location>
        <begin position="240"/>
        <end position="270"/>
    </location>
</feature>
<dbReference type="Proteomes" id="UP000308430">
    <property type="component" value="Unassembled WGS sequence"/>
</dbReference>
<dbReference type="Pfam" id="PF00528">
    <property type="entry name" value="BPD_transp_1"/>
    <property type="match status" value="1"/>
</dbReference>
<feature type="transmembrane region" description="Helical" evidence="6">
    <location>
        <begin position="381"/>
        <end position="398"/>
    </location>
</feature>
<evidence type="ECO:0000259" key="7">
    <source>
        <dbReference type="PROSITE" id="PS50928"/>
    </source>
</evidence>
<dbReference type="InterPro" id="IPR005769">
    <property type="entry name" value="PhnE/PtxC"/>
</dbReference>
<evidence type="ECO:0000256" key="6">
    <source>
        <dbReference type="RuleBase" id="RU363032"/>
    </source>
</evidence>
<dbReference type="PROSITE" id="PS50928">
    <property type="entry name" value="ABC_TM1"/>
    <property type="match status" value="1"/>
</dbReference>
<dbReference type="PANTHER" id="PTHR30043:SF9">
    <property type="entry name" value="PHOSPHONATES TRANSPORT SYSTEM PERMEASE PROTEIN"/>
    <property type="match status" value="1"/>
</dbReference>
<dbReference type="EMBL" id="SSOC01000005">
    <property type="protein sequence ID" value="THF64092.1"/>
    <property type="molecule type" value="Genomic_DNA"/>
</dbReference>
<evidence type="ECO:0000313" key="9">
    <source>
        <dbReference type="Proteomes" id="UP000308430"/>
    </source>
</evidence>
<dbReference type="SUPFAM" id="SSF161098">
    <property type="entry name" value="MetI-like"/>
    <property type="match status" value="1"/>
</dbReference>
<gene>
    <name evidence="8" type="primary">phnE</name>
    <name evidence="8" type="ORF">E6C76_15305</name>
</gene>
<dbReference type="CDD" id="cd06261">
    <property type="entry name" value="TM_PBP2"/>
    <property type="match status" value="1"/>
</dbReference>
<dbReference type="InterPro" id="IPR035906">
    <property type="entry name" value="MetI-like_sf"/>
</dbReference>
<dbReference type="PANTHER" id="PTHR30043">
    <property type="entry name" value="PHOSPHONATES TRANSPORT SYSTEM PERMEASE PROTEIN"/>
    <property type="match status" value="1"/>
</dbReference>
<evidence type="ECO:0000256" key="4">
    <source>
        <dbReference type="ARBA" id="ARBA00022989"/>
    </source>
</evidence>
<dbReference type="AlphaFoldDB" id="A0A4S4AZN9"/>
<reference evidence="8 9" key="1">
    <citation type="submission" date="2019-04" db="EMBL/GenBank/DDBJ databases">
        <title>Azoarcus nasutitermitis sp. nov. isolated from termite nest.</title>
        <authorList>
            <person name="Lin S.-Y."/>
            <person name="Hameed A."/>
            <person name="Hsu Y.-H."/>
            <person name="Young C.-C."/>
        </authorList>
    </citation>
    <scope>NUCLEOTIDE SEQUENCE [LARGE SCALE GENOMIC DNA]</scope>
    <source>
        <strain evidence="8 9">CC-YHH838</strain>
    </source>
</reference>